<dbReference type="EnsemblPlants" id="KQJ81477">
    <property type="protein sequence ID" value="KQJ81477"/>
    <property type="gene ID" value="BRADI_5g00990v3"/>
</dbReference>
<dbReference type="OrthoDB" id="590004at2759"/>
<name>A0A0Q3KNK5_BRADI</name>
<dbReference type="PANTHER" id="PTHR33065:SF98">
    <property type="entry name" value="DUF6598 DOMAIN-CONTAINING PROTEIN"/>
    <property type="match status" value="1"/>
</dbReference>
<evidence type="ECO:0000313" key="3">
    <source>
        <dbReference type="EMBL" id="KQJ81477.1"/>
    </source>
</evidence>
<protein>
    <recommendedName>
        <fullName evidence="2">DUF6598 domain-containing protein</fullName>
    </recommendedName>
</protein>
<keyword evidence="1" id="KW-0472">Membrane</keyword>
<reference evidence="3" key="2">
    <citation type="submission" date="2017-06" db="EMBL/GenBank/DDBJ databases">
        <title>WGS assembly of Brachypodium distachyon.</title>
        <authorList>
            <consortium name="The International Brachypodium Initiative"/>
            <person name="Lucas S."/>
            <person name="Harmon-Smith M."/>
            <person name="Lail K."/>
            <person name="Tice H."/>
            <person name="Grimwood J."/>
            <person name="Bruce D."/>
            <person name="Barry K."/>
            <person name="Shu S."/>
            <person name="Lindquist E."/>
            <person name="Wang M."/>
            <person name="Pitluck S."/>
            <person name="Vogel J.P."/>
            <person name="Garvin D.F."/>
            <person name="Mockler T.C."/>
            <person name="Schmutz J."/>
            <person name="Rokhsar D."/>
            <person name="Bevan M.W."/>
        </authorList>
    </citation>
    <scope>NUCLEOTIDE SEQUENCE</scope>
    <source>
        <strain evidence="3">Bd21</strain>
    </source>
</reference>
<dbReference type="Gramene" id="KQJ81477">
    <property type="protein sequence ID" value="KQJ81477"/>
    <property type="gene ID" value="BRADI_5g00990v3"/>
</dbReference>
<feature type="transmembrane region" description="Helical" evidence="1">
    <location>
        <begin position="39"/>
        <end position="66"/>
    </location>
</feature>
<gene>
    <name evidence="3" type="ORF">BRADI_5g00990v3</name>
</gene>
<dbReference type="ExpressionAtlas" id="A0A0Q3KNK5">
    <property type="expression patterns" value="baseline and differential"/>
</dbReference>
<evidence type="ECO:0000313" key="5">
    <source>
        <dbReference type="Proteomes" id="UP000008810"/>
    </source>
</evidence>
<dbReference type="AlphaFoldDB" id="A0A0Q3KNK5"/>
<dbReference type="FunCoup" id="A0A0Q3KNK5">
    <property type="interactions" value="493"/>
</dbReference>
<keyword evidence="1" id="KW-0812">Transmembrane</keyword>
<dbReference type="EMBL" id="CM000884">
    <property type="protein sequence ID" value="KQJ81477.1"/>
    <property type="molecule type" value="Genomic_DNA"/>
</dbReference>
<evidence type="ECO:0000256" key="1">
    <source>
        <dbReference type="SAM" id="Phobius"/>
    </source>
</evidence>
<dbReference type="PANTHER" id="PTHR33065">
    <property type="entry name" value="OS07G0486400 PROTEIN"/>
    <property type="match status" value="1"/>
</dbReference>
<organism evidence="3">
    <name type="scientific">Brachypodium distachyon</name>
    <name type="common">Purple false brome</name>
    <name type="synonym">Trachynia distachya</name>
    <dbReference type="NCBI Taxonomy" id="15368"/>
    <lineage>
        <taxon>Eukaryota</taxon>
        <taxon>Viridiplantae</taxon>
        <taxon>Streptophyta</taxon>
        <taxon>Embryophyta</taxon>
        <taxon>Tracheophyta</taxon>
        <taxon>Spermatophyta</taxon>
        <taxon>Magnoliopsida</taxon>
        <taxon>Liliopsida</taxon>
        <taxon>Poales</taxon>
        <taxon>Poaceae</taxon>
        <taxon>BOP clade</taxon>
        <taxon>Pooideae</taxon>
        <taxon>Stipodae</taxon>
        <taxon>Brachypodieae</taxon>
        <taxon>Brachypodium</taxon>
    </lineage>
</organism>
<dbReference type="Pfam" id="PF20241">
    <property type="entry name" value="DUF6598"/>
    <property type="match status" value="1"/>
</dbReference>
<proteinExistence type="predicted"/>
<reference evidence="3 4" key="1">
    <citation type="journal article" date="2010" name="Nature">
        <title>Genome sequencing and analysis of the model grass Brachypodium distachyon.</title>
        <authorList>
            <consortium name="International Brachypodium Initiative"/>
        </authorList>
    </citation>
    <scope>NUCLEOTIDE SEQUENCE [LARGE SCALE GENOMIC DNA]</scope>
    <source>
        <strain evidence="3 4">Bd21</strain>
    </source>
</reference>
<keyword evidence="5" id="KW-1185">Reference proteome</keyword>
<sequence length="320" mass="35904">MPALAFSHQEEEQEDLHDAPLDHGDGTIPNFPAFYYTKIVLAGGACALVLCLLIFFLLASSVLRFVQSVGSMEPEKRARLMRSSLGVPPKPWPIDYLLPESSRDRRHVGDLYWHEYYQMNKLSEDNPLTINSASDYLQLLSPKRGMSMQFDCLIEVDIKIKALSGDTDDKTLIDGCVDLVEGRATFDMFIRSTIEGENGAVVFYLIILRDSVEATIEMNFLEVPGDGFDIKMCGYTASWKNLYPFIDEQCDCDSSVASVGKFPRYFVAAVEMDDTLFIDFMDGNMPISFKAAIHGSEEKEYCFCNGAVVSVKVSWSAARY</sequence>
<dbReference type="STRING" id="15368.A0A0Q3KNK5"/>
<keyword evidence="1" id="KW-1133">Transmembrane helix</keyword>
<dbReference type="Proteomes" id="UP000008810">
    <property type="component" value="Chromosome 5"/>
</dbReference>
<evidence type="ECO:0000259" key="2">
    <source>
        <dbReference type="Pfam" id="PF20241"/>
    </source>
</evidence>
<reference evidence="4" key="3">
    <citation type="submission" date="2018-08" db="UniProtKB">
        <authorList>
            <consortium name="EnsemblPlants"/>
        </authorList>
    </citation>
    <scope>IDENTIFICATION</scope>
    <source>
        <strain evidence="4">cv. Bd21</strain>
    </source>
</reference>
<evidence type="ECO:0000313" key="4">
    <source>
        <dbReference type="EnsemblPlants" id="KQJ81477"/>
    </source>
</evidence>
<dbReference type="InParanoid" id="A0A0Q3KNK5"/>
<feature type="domain" description="DUF6598" evidence="2">
    <location>
        <begin position="123"/>
        <end position="313"/>
    </location>
</feature>
<dbReference type="InterPro" id="IPR046533">
    <property type="entry name" value="DUF6598"/>
</dbReference>
<accession>A0A0Q3KNK5</accession>